<dbReference type="EMBL" id="CP036343">
    <property type="protein sequence ID" value="QDT89074.1"/>
    <property type="molecule type" value="Genomic_DNA"/>
</dbReference>
<evidence type="ECO:0000313" key="3">
    <source>
        <dbReference type="Proteomes" id="UP000316855"/>
    </source>
</evidence>
<dbReference type="Proteomes" id="UP000316855">
    <property type="component" value="Chromosome"/>
</dbReference>
<gene>
    <name evidence="2" type="ORF">Pan161_06990</name>
</gene>
<name>A0A517V7U3_9PLAN</name>
<keyword evidence="1" id="KW-1133">Transmembrane helix</keyword>
<reference evidence="2 3" key="1">
    <citation type="submission" date="2019-02" db="EMBL/GenBank/DDBJ databases">
        <title>Deep-cultivation of Planctomycetes and their phenomic and genomic characterization uncovers novel biology.</title>
        <authorList>
            <person name="Wiegand S."/>
            <person name="Jogler M."/>
            <person name="Boedeker C."/>
            <person name="Pinto D."/>
            <person name="Vollmers J."/>
            <person name="Rivas-Marin E."/>
            <person name="Kohn T."/>
            <person name="Peeters S.H."/>
            <person name="Heuer A."/>
            <person name="Rast P."/>
            <person name="Oberbeckmann S."/>
            <person name="Bunk B."/>
            <person name="Jeske O."/>
            <person name="Meyerdierks A."/>
            <person name="Storesund J.E."/>
            <person name="Kallscheuer N."/>
            <person name="Luecker S."/>
            <person name="Lage O.M."/>
            <person name="Pohl T."/>
            <person name="Merkel B.J."/>
            <person name="Hornburger P."/>
            <person name="Mueller R.-W."/>
            <person name="Bruemmer F."/>
            <person name="Labrenz M."/>
            <person name="Spormann A.M."/>
            <person name="Op den Camp H."/>
            <person name="Overmann J."/>
            <person name="Amann R."/>
            <person name="Jetten M.S.M."/>
            <person name="Mascher T."/>
            <person name="Medema M.H."/>
            <person name="Devos D.P."/>
            <person name="Kaster A.-K."/>
            <person name="Ovreas L."/>
            <person name="Rohde M."/>
            <person name="Galperin M.Y."/>
            <person name="Jogler C."/>
        </authorList>
    </citation>
    <scope>NUCLEOTIDE SEQUENCE [LARGE SCALE GENOMIC DNA]</scope>
    <source>
        <strain evidence="2 3">Pan161</strain>
    </source>
</reference>
<evidence type="ECO:0000256" key="1">
    <source>
        <dbReference type="SAM" id="Phobius"/>
    </source>
</evidence>
<feature type="transmembrane region" description="Helical" evidence="1">
    <location>
        <begin position="125"/>
        <end position="146"/>
    </location>
</feature>
<keyword evidence="1" id="KW-0812">Transmembrane</keyword>
<keyword evidence="1" id="KW-0472">Membrane</keyword>
<accession>A0A517V7U3</accession>
<feature type="transmembrane region" description="Helical" evidence="1">
    <location>
        <begin position="60"/>
        <end position="78"/>
    </location>
</feature>
<proteinExistence type="predicted"/>
<evidence type="ECO:0000313" key="2">
    <source>
        <dbReference type="EMBL" id="QDT89074.1"/>
    </source>
</evidence>
<dbReference type="KEGG" id="gax:Pan161_06990"/>
<keyword evidence="3" id="KW-1185">Reference proteome</keyword>
<organism evidence="2 3">
    <name type="scientific">Gimesia algae</name>
    <dbReference type="NCBI Taxonomy" id="2527971"/>
    <lineage>
        <taxon>Bacteria</taxon>
        <taxon>Pseudomonadati</taxon>
        <taxon>Planctomycetota</taxon>
        <taxon>Planctomycetia</taxon>
        <taxon>Planctomycetales</taxon>
        <taxon>Planctomycetaceae</taxon>
        <taxon>Gimesia</taxon>
    </lineage>
</organism>
<sequence>MNSETEFGRSLIRRHCQHCKENNKSEALISISIQDFFKWIITGDERQQETKTKGKRLRPWFLAGFLIVFVGMGLWFHSLGVGGAPGTLRRTNLFQYYYLETGAWLRHSGELSAVSPSLTHVMITLGFYLVCAAVGGVLFMGIGWVIRKFSCRATNSI</sequence>
<protein>
    <submittedName>
        <fullName evidence="2">Uncharacterized protein</fullName>
    </submittedName>
</protein>
<dbReference type="AlphaFoldDB" id="A0A517V7U3"/>